<dbReference type="EMBL" id="JADCNM010000009">
    <property type="protein sequence ID" value="KAG0468266.1"/>
    <property type="molecule type" value="Genomic_DNA"/>
</dbReference>
<feature type="domain" description="F-box" evidence="1">
    <location>
        <begin position="7"/>
        <end position="42"/>
    </location>
</feature>
<dbReference type="CDD" id="cd22160">
    <property type="entry name" value="F-box_AtFBL13-like"/>
    <property type="match status" value="1"/>
</dbReference>
<dbReference type="Proteomes" id="UP000639772">
    <property type="component" value="Chromosome 9"/>
</dbReference>
<dbReference type="PANTHER" id="PTHR34223">
    <property type="entry name" value="OS11G0201299 PROTEIN"/>
    <property type="match status" value="1"/>
</dbReference>
<evidence type="ECO:0000259" key="1">
    <source>
        <dbReference type="PROSITE" id="PS50181"/>
    </source>
</evidence>
<dbReference type="Pfam" id="PF24758">
    <property type="entry name" value="LRR_At5g56370"/>
    <property type="match status" value="1"/>
</dbReference>
<reference evidence="2 3" key="1">
    <citation type="journal article" date="2020" name="Nat. Food">
        <title>A phased Vanilla planifolia genome enables genetic improvement of flavour and production.</title>
        <authorList>
            <person name="Hasing T."/>
            <person name="Tang H."/>
            <person name="Brym M."/>
            <person name="Khazi F."/>
            <person name="Huang T."/>
            <person name="Chambers A.H."/>
        </authorList>
    </citation>
    <scope>NUCLEOTIDE SEQUENCE [LARGE SCALE GENOMIC DNA]</scope>
    <source>
        <tissue evidence="2">Leaf</tissue>
    </source>
</reference>
<dbReference type="AlphaFoldDB" id="A0A835UQQ3"/>
<dbReference type="InterPro" id="IPR036047">
    <property type="entry name" value="F-box-like_dom_sf"/>
</dbReference>
<evidence type="ECO:0000313" key="2">
    <source>
        <dbReference type="EMBL" id="KAG0468266.1"/>
    </source>
</evidence>
<comment type="caution">
    <text evidence="2">The sequence shown here is derived from an EMBL/GenBank/DDBJ whole genome shotgun (WGS) entry which is preliminary data.</text>
</comment>
<dbReference type="SUPFAM" id="SSF81383">
    <property type="entry name" value="F-box domain"/>
    <property type="match status" value="1"/>
</dbReference>
<accession>A0A835UQQ3</accession>
<dbReference type="PANTHER" id="PTHR34223:SF51">
    <property type="entry name" value="OS06G0556300 PROTEIN"/>
    <property type="match status" value="1"/>
</dbReference>
<sequence>MKQVRDVDFLSDLPDAIIHLIFSFLTTKDAVRASSLSRAWRNRWKSSPFLCFSHSEFNSCKSFNLFASAVLLDRDPVDLQSFKFFGDKDGATSRVAYKWIKHALRHKVKELVLDLHNTAFSGIPLSVFSNKALEFLCLIARYSGCINLSLPVPDAALYRLRVLHVMRFDLRSVEFDKMLTGCPVLEELLLEDCRLKKPRISMPKLKCLKFIHCVLCDGVVIASNPNLQKLVIYYDFSFSLGNFAVIIDKLPSLVDAVLCLDRCDRISFEGDGLLNVKWLQILLPEVKESLKSIINWISSSRLHNLKYAELLTPLNKKYIKAVKQAIACMPNLENLEIRENLPIVRARSGLEPEKVLSEHFALPKHLHSVKIIPLEPLEVFMDFLSNSVHLKRTDKEELEKYVPL</sequence>
<dbReference type="InterPro" id="IPR053781">
    <property type="entry name" value="F-box_AtFBL13-like"/>
</dbReference>
<dbReference type="Gene3D" id="3.80.10.10">
    <property type="entry name" value="Ribonuclease Inhibitor"/>
    <property type="match status" value="1"/>
</dbReference>
<dbReference type="OrthoDB" id="763342at2759"/>
<organism evidence="2 3">
    <name type="scientific">Vanilla planifolia</name>
    <name type="common">Vanilla</name>
    <dbReference type="NCBI Taxonomy" id="51239"/>
    <lineage>
        <taxon>Eukaryota</taxon>
        <taxon>Viridiplantae</taxon>
        <taxon>Streptophyta</taxon>
        <taxon>Embryophyta</taxon>
        <taxon>Tracheophyta</taxon>
        <taxon>Spermatophyta</taxon>
        <taxon>Magnoliopsida</taxon>
        <taxon>Liliopsida</taxon>
        <taxon>Asparagales</taxon>
        <taxon>Orchidaceae</taxon>
        <taxon>Vanilloideae</taxon>
        <taxon>Vanilleae</taxon>
        <taxon>Vanilla</taxon>
    </lineage>
</organism>
<dbReference type="InterPro" id="IPR055411">
    <property type="entry name" value="LRR_FXL15/At3g58940/PEG3-like"/>
</dbReference>
<protein>
    <recommendedName>
        <fullName evidence="1">F-box domain-containing protein</fullName>
    </recommendedName>
</protein>
<dbReference type="SMART" id="SM00256">
    <property type="entry name" value="FBOX"/>
    <property type="match status" value="1"/>
</dbReference>
<name>A0A835UQQ3_VANPL</name>
<dbReference type="PROSITE" id="PS50181">
    <property type="entry name" value="FBOX"/>
    <property type="match status" value="1"/>
</dbReference>
<gene>
    <name evidence="2" type="ORF">HPP92_017594</name>
</gene>
<dbReference type="Pfam" id="PF00646">
    <property type="entry name" value="F-box"/>
    <property type="match status" value="1"/>
</dbReference>
<dbReference type="InterPro" id="IPR001810">
    <property type="entry name" value="F-box_dom"/>
</dbReference>
<dbReference type="InterPro" id="IPR053197">
    <property type="entry name" value="F-box_SCFL_complex_component"/>
</dbReference>
<dbReference type="InterPro" id="IPR032675">
    <property type="entry name" value="LRR_dom_sf"/>
</dbReference>
<dbReference type="Gene3D" id="1.20.1280.50">
    <property type="match status" value="1"/>
</dbReference>
<proteinExistence type="predicted"/>
<evidence type="ECO:0000313" key="3">
    <source>
        <dbReference type="Proteomes" id="UP000639772"/>
    </source>
</evidence>
<dbReference type="SUPFAM" id="SSF52047">
    <property type="entry name" value="RNI-like"/>
    <property type="match status" value="1"/>
</dbReference>